<dbReference type="EMBL" id="BBYR01000034">
    <property type="protein sequence ID" value="GAP36347.1"/>
    <property type="molecule type" value="Genomic_DNA"/>
</dbReference>
<sequence length="290" mass="31515">MLSAFHGDVACRDLALARLDERFQANGLTLGALFIGGGKATPAAALIGSSDAQHWEDSLGLARWLAYAIDFAYSDLPPVQGVAFVRSLLNAIPLGDDTTRTGSRFIETVLSEVLVSLGKWRGHADELTAACEEIRALHRRAASGDMPAGAHWRTARRLATDATNALNDDVEKLLGGCVEAAAWDPMAAPTTAGDVLRTWNKAEGAGVDAAFGWTKDDDARVRAHLADMFERFKKGKTEEEEPRDVFQLLRHHHPELEARLLAYTRCQREFGAAVARRTADLLMRVVGTAP</sequence>
<gene>
    <name evidence="1" type="ORF">ISF6_2187</name>
</gene>
<accession>A0A0K8P109</accession>
<name>A0A0K8P109_PISS1</name>
<dbReference type="STRING" id="1547922.ISF6_2187"/>
<reference evidence="1 2" key="2">
    <citation type="journal article" date="2016" name="Science">
        <title>A bacterium that degrades and assimilates poly(ethylene terephthalate).</title>
        <authorList>
            <person name="Yoshida S."/>
            <person name="Hiraga K."/>
            <person name="Takehana T."/>
            <person name="Taniguchi I."/>
            <person name="Yamaji H."/>
            <person name="Maeda Y."/>
            <person name="Toyohara K."/>
            <person name="Miyamoto K."/>
            <person name="Kimura Y."/>
            <person name="Oda K."/>
        </authorList>
    </citation>
    <scope>NUCLEOTIDE SEQUENCE [LARGE SCALE GENOMIC DNA]</scope>
    <source>
        <strain evidence="2">NBRC 110686 / TISTR 2288 / 201-F6</strain>
    </source>
</reference>
<evidence type="ECO:0000313" key="2">
    <source>
        <dbReference type="Proteomes" id="UP000037660"/>
    </source>
</evidence>
<evidence type="ECO:0000313" key="1">
    <source>
        <dbReference type="EMBL" id="GAP36347.1"/>
    </source>
</evidence>
<dbReference type="Proteomes" id="UP000037660">
    <property type="component" value="Unassembled WGS sequence"/>
</dbReference>
<organism evidence="1 2">
    <name type="scientific">Piscinibacter sakaiensis</name>
    <name type="common">Ideonella sakaiensis</name>
    <dbReference type="NCBI Taxonomy" id="1547922"/>
    <lineage>
        <taxon>Bacteria</taxon>
        <taxon>Pseudomonadati</taxon>
        <taxon>Pseudomonadota</taxon>
        <taxon>Betaproteobacteria</taxon>
        <taxon>Burkholderiales</taxon>
        <taxon>Sphaerotilaceae</taxon>
        <taxon>Piscinibacter</taxon>
    </lineage>
</organism>
<dbReference type="RefSeq" id="WP_054020349.1">
    <property type="nucleotide sequence ID" value="NZ_BBYR01000034.1"/>
</dbReference>
<reference evidence="2" key="1">
    <citation type="submission" date="2015-07" db="EMBL/GenBank/DDBJ databases">
        <title>Discovery of a poly(ethylene terephthalate assimilation.</title>
        <authorList>
            <person name="Yoshida S."/>
            <person name="Hiraga K."/>
            <person name="Takehana T."/>
            <person name="Taniguchi I."/>
            <person name="Yamaji H."/>
            <person name="Maeda Y."/>
            <person name="Toyohara K."/>
            <person name="Miyamoto K."/>
            <person name="Kimura Y."/>
            <person name="Oda K."/>
        </authorList>
    </citation>
    <scope>NUCLEOTIDE SEQUENCE [LARGE SCALE GENOMIC DNA]</scope>
    <source>
        <strain evidence="2">NBRC 110686 / TISTR 2288 / 201-F6</strain>
    </source>
</reference>
<dbReference type="OrthoDB" id="9154531at2"/>
<proteinExistence type="predicted"/>
<keyword evidence="2" id="KW-1185">Reference proteome</keyword>
<protein>
    <submittedName>
        <fullName evidence="1">Uncharacterized protein</fullName>
    </submittedName>
</protein>
<comment type="caution">
    <text evidence="1">The sequence shown here is derived from an EMBL/GenBank/DDBJ whole genome shotgun (WGS) entry which is preliminary data.</text>
</comment>
<dbReference type="AlphaFoldDB" id="A0A0K8P109"/>